<dbReference type="RefSeq" id="WP_091614209.1">
    <property type="nucleotide sequence ID" value="NZ_FNNC01000003.1"/>
</dbReference>
<dbReference type="STRING" id="1122204.SAMN05421781_1902"/>
<proteinExistence type="predicted"/>
<dbReference type="AlphaFoldDB" id="A0A1H2UU81"/>
<feature type="transmembrane region" description="Helical" evidence="1">
    <location>
        <begin position="75"/>
        <end position="95"/>
    </location>
</feature>
<keyword evidence="1" id="KW-0812">Transmembrane</keyword>
<protein>
    <recommendedName>
        <fullName evidence="4">DUF4181 domain-containing protein</fullName>
    </recommendedName>
</protein>
<dbReference type="EMBL" id="FNNC01000003">
    <property type="protein sequence ID" value="SDW59635.1"/>
    <property type="molecule type" value="Genomic_DNA"/>
</dbReference>
<dbReference type="OrthoDB" id="9829859at2"/>
<keyword evidence="3" id="KW-1185">Reference proteome</keyword>
<organism evidence="2 3">
    <name type="scientific">Marinococcus luteus</name>
    <dbReference type="NCBI Taxonomy" id="1122204"/>
    <lineage>
        <taxon>Bacteria</taxon>
        <taxon>Bacillati</taxon>
        <taxon>Bacillota</taxon>
        <taxon>Bacilli</taxon>
        <taxon>Bacillales</taxon>
        <taxon>Bacillaceae</taxon>
        <taxon>Marinococcus</taxon>
    </lineage>
</organism>
<reference evidence="2 3" key="1">
    <citation type="submission" date="2016-10" db="EMBL/GenBank/DDBJ databases">
        <authorList>
            <person name="de Groot N.N."/>
        </authorList>
    </citation>
    <scope>NUCLEOTIDE SEQUENCE [LARGE SCALE GENOMIC DNA]</scope>
    <source>
        <strain evidence="2 3">DSM 23126</strain>
    </source>
</reference>
<dbReference type="Proteomes" id="UP000199488">
    <property type="component" value="Unassembled WGS sequence"/>
</dbReference>
<feature type="transmembrane region" description="Helical" evidence="1">
    <location>
        <begin position="12"/>
        <end position="29"/>
    </location>
</feature>
<name>A0A1H2UU81_9BACI</name>
<keyword evidence="1" id="KW-1133">Transmembrane helix</keyword>
<gene>
    <name evidence="2" type="ORF">SAMN05421781_1902</name>
</gene>
<keyword evidence="1" id="KW-0472">Membrane</keyword>
<evidence type="ECO:0000313" key="3">
    <source>
        <dbReference type="Proteomes" id="UP000199488"/>
    </source>
</evidence>
<evidence type="ECO:0008006" key="4">
    <source>
        <dbReference type="Google" id="ProtNLM"/>
    </source>
</evidence>
<accession>A0A1H2UU81</accession>
<feature type="transmembrane region" description="Helical" evidence="1">
    <location>
        <begin position="107"/>
        <end position="126"/>
    </location>
</feature>
<sequence length="129" mass="14877">MYTQDQSILEVLLPFFLILIVWFIFDGLLRQKTRLPYKNKPKRKRSKSVIIAEKSLEWTGSASVLFLSISSGNFLMWYLILLGMPLALVQLIQAIEQRENIPESKAHWHSFLGAVFTTAMVCRALVTFN</sequence>
<evidence type="ECO:0000256" key="1">
    <source>
        <dbReference type="SAM" id="Phobius"/>
    </source>
</evidence>
<evidence type="ECO:0000313" key="2">
    <source>
        <dbReference type="EMBL" id="SDW59635.1"/>
    </source>
</evidence>